<proteinExistence type="predicted"/>
<evidence type="ECO:0000313" key="4">
    <source>
        <dbReference type="Proteomes" id="UP000326903"/>
    </source>
</evidence>
<comment type="caution">
    <text evidence="3">The sequence shown here is derived from an EMBL/GenBank/DDBJ whole genome shotgun (WGS) entry which is preliminary data.</text>
</comment>
<dbReference type="Pfam" id="PF00583">
    <property type="entry name" value="Acetyltransf_1"/>
    <property type="match status" value="1"/>
</dbReference>
<dbReference type="SUPFAM" id="SSF55729">
    <property type="entry name" value="Acyl-CoA N-acyltransferases (Nat)"/>
    <property type="match status" value="1"/>
</dbReference>
<name>A0A5J5IGN3_9BACT</name>
<dbReference type="GO" id="GO:0008080">
    <property type="term" value="F:N-acetyltransferase activity"/>
    <property type="evidence" value="ECO:0007669"/>
    <property type="project" value="InterPro"/>
</dbReference>
<sequence>MAGDNPKIAAIIRSSLEDFNAVKQGTVYFDETTDHLCELFKKERSCYFIATLNNEVVAGAGIFPTEGLPPTTCELVKMYVSSAARGKGLGKTLLLQCLHEAKNQGFKKMYIETMPELTNAIEMYKKYGFTFIPSSLGNSGHSGCDLFMIRDI</sequence>
<dbReference type="Proteomes" id="UP000326903">
    <property type="component" value="Unassembled WGS sequence"/>
</dbReference>
<dbReference type="CDD" id="cd04301">
    <property type="entry name" value="NAT_SF"/>
    <property type="match status" value="1"/>
</dbReference>
<dbReference type="PROSITE" id="PS51186">
    <property type="entry name" value="GNAT"/>
    <property type="match status" value="1"/>
</dbReference>
<dbReference type="AlphaFoldDB" id="A0A5J5IGN3"/>
<dbReference type="InterPro" id="IPR000182">
    <property type="entry name" value="GNAT_dom"/>
</dbReference>
<keyword evidence="4" id="KW-1185">Reference proteome</keyword>
<dbReference type="PANTHER" id="PTHR13947:SF37">
    <property type="entry name" value="LD18367P"/>
    <property type="match status" value="1"/>
</dbReference>
<gene>
    <name evidence="3" type="ORF">FW778_17785</name>
</gene>
<dbReference type="PANTHER" id="PTHR13947">
    <property type="entry name" value="GNAT FAMILY N-ACETYLTRANSFERASE"/>
    <property type="match status" value="1"/>
</dbReference>
<keyword evidence="1 3" id="KW-0808">Transferase</keyword>
<evidence type="ECO:0000259" key="2">
    <source>
        <dbReference type="PROSITE" id="PS51186"/>
    </source>
</evidence>
<feature type="domain" description="N-acetyltransferase" evidence="2">
    <location>
        <begin position="6"/>
        <end position="152"/>
    </location>
</feature>
<dbReference type="EMBL" id="VYQF01000006">
    <property type="protein sequence ID" value="KAA9037314.1"/>
    <property type="molecule type" value="Genomic_DNA"/>
</dbReference>
<accession>A0A5J5IGN3</accession>
<dbReference type="InterPro" id="IPR050769">
    <property type="entry name" value="NAT_camello-type"/>
</dbReference>
<protein>
    <submittedName>
        <fullName evidence="3">GNAT family N-acetyltransferase</fullName>
    </submittedName>
</protein>
<reference evidence="3 4" key="1">
    <citation type="submission" date="2019-09" db="EMBL/GenBank/DDBJ databases">
        <title>Draft genome sequence of Ginsengibacter sp. BR5-29.</title>
        <authorList>
            <person name="Im W.-T."/>
        </authorList>
    </citation>
    <scope>NUCLEOTIDE SEQUENCE [LARGE SCALE GENOMIC DNA]</scope>
    <source>
        <strain evidence="3 4">BR5-29</strain>
    </source>
</reference>
<evidence type="ECO:0000256" key="1">
    <source>
        <dbReference type="ARBA" id="ARBA00022679"/>
    </source>
</evidence>
<dbReference type="InterPro" id="IPR016181">
    <property type="entry name" value="Acyl_CoA_acyltransferase"/>
</dbReference>
<evidence type="ECO:0000313" key="3">
    <source>
        <dbReference type="EMBL" id="KAA9037314.1"/>
    </source>
</evidence>
<dbReference type="Gene3D" id="3.40.630.30">
    <property type="match status" value="1"/>
</dbReference>
<organism evidence="3 4">
    <name type="scientific">Ginsengibacter hankyongi</name>
    <dbReference type="NCBI Taxonomy" id="2607284"/>
    <lineage>
        <taxon>Bacteria</taxon>
        <taxon>Pseudomonadati</taxon>
        <taxon>Bacteroidota</taxon>
        <taxon>Chitinophagia</taxon>
        <taxon>Chitinophagales</taxon>
        <taxon>Chitinophagaceae</taxon>
        <taxon>Ginsengibacter</taxon>
    </lineage>
</organism>